<evidence type="ECO:0000259" key="1">
    <source>
        <dbReference type="PROSITE" id="PS51910"/>
    </source>
</evidence>
<name>A0A2M7QIZ0_9BACT</name>
<dbReference type="InterPro" id="IPR029070">
    <property type="entry name" value="Chitinase_insertion_sf"/>
</dbReference>
<evidence type="ECO:0000313" key="3">
    <source>
        <dbReference type="Proteomes" id="UP000229401"/>
    </source>
</evidence>
<dbReference type="GO" id="GO:0070492">
    <property type="term" value="F:oligosaccharide binding"/>
    <property type="evidence" value="ECO:0007669"/>
    <property type="project" value="TreeGrafter"/>
</dbReference>
<gene>
    <name evidence="2" type="ORF">COY87_04170</name>
</gene>
<dbReference type="InterPro" id="IPR017853">
    <property type="entry name" value="GH"/>
</dbReference>
<reference evidence="3" key="1">
    <citation type="submission" date="2017-09" db="EMBL/GenBank/DDBJ databases">
        <title>Depth-based differentiation of microbial function through sediment-hosted aquifers and enrichment of novel symbionts in the deep terrestrial subsurface.</title>
        <authorList>
            <person name="Probst A.J."/>
            <person name="Ladd B."/>
            <person name="Jarett J.K."/>
            <person name="Geller-Mcgrath D.E."/>
            <person name="Sieber C.M.K."/>
            <person name="Emerson J.B."/>
            <person name="Anantharaman K."/>
            <person name="Thomas B.C."/>
            <person name="Malmstrom R."/>
            <person name="Stieglmeier M."/>
            <person name="Klingl A."/>
            <person name="Woyke T."/>
            <person name="Ryan C.M."/>
            <person name="Banfield J.F."/>
        </authorList>
    </citation>
    <scope>NUCLEOTIDE SEQUENCE [LARGE SCALE GENOMIC DNA]</scope>
</reference>
<dbReference type="InterPro" id="IPR001223">
    <property type="entry name" value="Glyco_hydro18_cat"/>
</dbReference>
<dbReference type="InterPro" id="IPR011583">
    <property type="entry name" value="Chitinase_II/V-like_cat"/>
</dbReference>
<dbReference type="SMART" id="SM00636">
    <property type="entry name" value="Glyco_18"/>
    <property type="match status" value="1"/>
</dbReference>
<dbReference type="PANTHER" id="PTHR46066">
    <property type="entry name" value="CHITINASE DOMAIN-CONTAINING PROTEIN 1 FAMILY MEMBER"/>
    <property type="match status" value="1"/>
</dbReference>
<dbReference type="EMBL" id="PFLI01000138">
    <property type="protein sequence ID" value="PIY71830.1"/>
    <property type="molecule type" value="Genomic_DNA"/>
</dbReference>
<dbReference type="AlphaFoldDB" id="A0A2M7QIZ0"/>
<organism evidence="2 3">
    <name type="scientific">Candidatus Roizmanbacteria bacterium CG_4_10_14_0_8_um_filter_33_9</name>
    <dbReference type="NCBI Taxonomy" id="1974826"/>
    <lineage>
        <taxon>Bacteria</taxon>
        <taxon>Candidatus Roizmaniibacteriota</taxon>
    </lineage>
</organism>
<dbReference type="Pfam" id="PF00704">
    <property type="entry name" value="Glyco_hydro_18"/>
    <property type="match status" value="1"/>
</dbReference>
<dbReference type="GO" id="GO:0008061">
    <property type="term" value="F:chitin binding"/>
    <property type="evidence" value="ECO:0007669"/>
    <property type="project" value="InterPro"/>
</dbReference>
<dbReference type="GO" id="GO:0005975">
    <property type="term" value="P:carbohydrate metabolic process"/>
    <property type="evidence" value="ECO:0007669"/>
    <property type="project" value="InterPro"/>
</dbReference>
<dbReference type="SUPFAM" id="SSF51445">
    <property type="entry name" value="(Trans)glycosidases"/>
    <property type="match status" value="1"/>
</dbReference>
<dbReference type="Gene3D" id="3.20.20.80">
    <property type="entry name" value="Glycosidases"/>
    <property type="match status" value="1"/>
</dbReference>
<evidence type="ECO:0000313" key="2">
    <source>
        <dbReference type="EMBL" id="PIY71830.1"/>
    </source>
</evidence>
<protein>
    <recommendedName>
        <fullName evidence="1">GH18 domain-containing protein</fullName>
    </recommendedName>
</protein>
<dbReference type="PROSITE" id="PS51910">
    <property type="entry name" value="GH18_2"/>
    <property type="match status" value="1"/>
</dbReference>
<sequence length="366" mass="42671">MIRTKILLLLIFILFLIGIRMSLKTKNSNLETIQISTTSQQMIQKKSIVKNSSIFIPYWALPQSKEDIDAYDRLMYFGIGVDENGAQKNEIGYKQLSEFQAVTKGYFGKKSLVIRMLDTENNTKILNNEKIQNTIILEINNLVNENGFTELALDLELSGLFNTDITNKVNLFVQKIYTLENRYYKHFSVIIYGDVFYRSRPFDIKSIGNNCDELMIMAYDFSKPYGEPGPNFPYEDKEKWGYDFKEMIRDYTLQIVPEKLSVIFGMYGYNWTLNQQGTPLKRAETVTVNQIKKILNSKLSFDKAQDKQILNKSQIPNSKEKKIEYVDSENQKHVMWYEDEESAQVKIDYLKEKGVGSIGYWAYGYF</sequence>
<dbReference type="GO" id="GO:0012505">
    <property type="term" value="C:endomembrane system"/>
    <property type="evidence" value="ECO:0007669"/>
    <property type="project" value="TreeGrafter"/>
</dbReference>
<dbReference type="Proteomes" id="UP000229401">
    <property type="component" value="Unassembled WGS sequence"/>
</dbReference>
<dbReference type="PANTHER" id="PTHR46066:SF2">
    <property type="entry name" value="CHITINASE DOMAIN-CONTAINING PROTEIN 1"/>
    <property type="match status" value="1"/>
</dbReference>
<proteinExistence type="predicted"/>
<dbReference type="Gene3D" id="3.10.50.10">
    <property type="match status" value="1"/>
</dbReference>
<feature type="domain" description="GH18" evidence="1">
    <location>
        <begin position="50"/>
        <end position="366"/>
    </location>
</feature>
<comment type="caution">
    <text evidence="2">The sequence shown here is derived from an EMBL/GenBank/DDBJ whole genome shotgun (WGS) entry which is preliminary data.</text>
</comment>
<accession>A0A2M7QIZ0</accession>